<sequence>MKQRSQHLYPVPVRVEDLASLVRLASSRWDYIPHLIAFRHGQQTIIAYLQTMPLGKVNIPMLFHTTAPEPVKKYVVYTALEKEETRLSDQPETGRYISYPIIHADPPPHILEKAITGKHVRKIRGIEKIKVKALDSIMRLVSAMTDESFSPPVWCYRSRNGYNLAVLYPVYEYYDSIALPFLYYVEVEEKPPAPFIAYSPTLGRESIRYTNSVSDTRYSYGRLIFLEKFIV</sequence>
<gene>
    <name evidence="2" type="ORF">ENT82_00920</name>
    <name evidence="1" type="ORF">ENU43_07815</name>
</gene>
<proteinExistence type="predicted"/>
<dbReference type="EMBL" id="DTCM01000093">
    <property type="protein sequence ID" value="HGL41549.1"/>
    <property type="molecule type" value="Genomic_DNA"/>
</dbReference>
<accession>A0A7C4E111</accession>
<evidence type="ECO:0000313" key="2">
    <source>
        <dbReference type="EMBL" id="HGN89682.1"/>
    </source>
</evidence>
<comment type="caution">
    <text evidence="2">The sequence shown here is derived from an EMBL/GenBank/DDBJ whole genome shotgun (WGS) entry which is preliminary data.</text>
</comment>
<reference evidence="2" key="1">
    <citation type="journal article" date="2020" name="mSystems">
        <title>Genome- and Community-Level Interaction Insights into Carbon Utilization and Element Cycling Functions of Hydrothermarchaeota in Hydrothermal Sediment.</title>
        <authorList>
            <person name="Zhou Z."/>
            <person name="Liu Y."/>
            <person name="Xu W."/>
            <person name="Pan J."/>
            <person name="Luo Z.H."/>
            <person name="Li M."/>
        </authorList>
    </citation>
    <scope>NUCLEOTIDE SEQUENCE [LARGE SCALE GENOMIC DNA]</scope>
    <source>
        <strain evidence="2">SpSt-613</strain>
        <strain evidence="1">SpSt-669</strain>
    </source>
</reference>
<dbReference type="EMBL" id="DTAD01000011">
    <property type="protein sequence ID" value="HGN89682.1"/>
    <property type="molecule type" value="Genomic_DNA"/>
</dbReference>
<evidence type="ECO:0000313" key="1">
    <source>
        <dbReference type="EMBL" id="HGL41549.1"/>
    </source>
</evidence>
<dbReference type="AlphaFoldDB" id="A0A7C4E111"/>
<organism evidence="2">
    <name type="scientific">Caldiarchaeum subterraneum</name>
    <dbReference type="NCBI Taxonomy" id="311458"/>
    <lineage>
        <taxon>Archaea</taxon>
        <taxon>Nitrososphaerota</taxon>
        <taxon>Candidatus Caldarchaeales</taxon>
        <taxon>Candidatus Caldarchaeaceae</taxon>
        <taxon>Candidatus Caldarchaeum</taxon>
    </lineage>
</organism>
<name>A0A7C4E111_CALS0</name>
<protein>
    <submittedName>
        <fullName evidence="2">Uncharacterized protein</fullName>
    </submittedName>
</protein>